<reference evidence="1" key="1">
    <citation type="submission" date="2020-04" db="EMBL/GenBank/DDBJ databases">
        <authorList>
            <person name="Alioto T."/>
            <person name="Alioto T."/>
            <person name="Gomez Garrido J."/>
        </authorList>
    </citation>
    <scope>NUCLEOTIDE SEQUENCE</scope>
    <source>
        <strain evidence="1">A484AB</strain>
    </source>
</reference>
<organism evidence="1 2">
    <name type="scientific">Paramuricea clavata</name>
    <name type="common">Red gorgonian</name>
    <name type="synonym">Violescent sea-whip</name>
    <dbReference type="NCBI Taxonomy" id="317549"/>
    <lineage>
        <taxon>Eukaryota</taxon>
        <taxon>Metazoa</taxon>
        <taxon>Cnidaria</taxon>
        <taxon>Anthozoa</taxon>
        <taxon>Octocorallia</taxon>
        <taxon>Malacalcyonacea</taxon>
        <taxon>Plexauridae</taxon>
        <taxon>Paramuricea</taxon>
    </lineage>
</organism>
<dbReference type="AlphaFoldDB" id="A0A6S7KLQ5"/>
<evidence type="ECO:0000313" key="1">
    <source>
        <dbReference type="EMBL" id="CAB4043220.1"/>
    </source>
</evidence>
<dbReference type="EMBL" id="CACRXK020031797">
    <property type="protein sequence ID" value="CAB4043220.1"/>
    <property type="molecule type" value="Genomic_DNA"/>
</dbReference>
<proteinExistence type="predicted"/>
<evidence type="ECO:0000313" key="2">
    <source>
        <dbReference type="Proteomes" id="UP001152795"/>
    </source>
</evidence>
<dbReference type="Proteomes" id="UP001152795">
    <property type="component" value="Unassembled WGS sequence"/>
</dbReference>
<sequence>MLPPRTGKPLAMMAEMANKTKLASAHAAKATGMTKSLHLGKNKASNGVEDGGTHVVKLKKAKINPIPKKLCIRTHCNKPAKSTKERGTMFCSDDCLMRYCRGIFRSWVEARRPTAAT</sequence>
<keyword evidence="2" id="KW-1185">Reference proteome</keyword>
<accession>A0A6S7KLQ5</accession>
<dbReference type="OrthoDB" id="5974459at2759"/>
<protein>
    <submittedName>
        <fullName evidence="1">Uncharacterized protein</fullName>
    </submittedName>
</protein>
<comment type="caution">
    <text evidence="1">The sequence shown here is derived from an EMBL/GenBank/DDBJ whole genome shotgun (WGS) entry which is preliminary data.</text>
</comment>
<gene>
    <name evidence="1" type="ORF">PACLA_8A079997</name>
</gene>
<name>A0A6S7KLQ5_PARCT</name>